<name>A0ABY8D684_9HYPH</name>
<dbReference type="SUPFAM" id="SSF46785">
    <property type="entry name" value="Winged helix' DNA-binding domain"/>
    <property type="match status" value="1"/>
</dbReference>
<dbReference type="Gene3D" id="1.10.10.10">
    <property type="entry name" value="Winged helix-like DNA-binding domain superfamily/Winged helix DNA-binding domain"/>
    <property type="match status" value="1"/>
</dbReference>
<sequence length="303" mass="33764">MTFDLRQLRYAIATADHHSFHRAAEVLKIERSTLSRAILALERCTKVKLFVRSHAGVTMTPLGREFIRDAREIITRVDRLERSMLAVDRGRGGKIMIGHNGPISAGHLRATLFAWGEHSPDIEVDGVEAPRCELISELNSGRIDVAIMMGEANYPGVNRAAFWSERMLLAMPADHPLAIHESLQWVELRNETFLLTERDPGPELRDMLLGRLGTVSSRPTIKMHAVSRESIMSVLGGGLGVTITCEGASGATYPNVVLREIHGPHGQAYLGFSGYWRTDNSNPALRHFLTFVKNRYSLSFDIP</sequence>
<dbReference type="InterPro" id="IPR036388">
    <property type="entry name" value="WH-like_DNA-bd_sf"/>
</dbReference>
<dbReference type="Pfam" id="PF03466">
    <property type="entry name" value="LysR_substrate"/>
    <property type="match status" value="1"/>
</dbReference>
<dbReference type="CDD" id="cd08414">
    <property type="entry name" value="PBP2_LTTR_aromatics_like"/>
    <property type="match status" value="1"/>
</dbReference>
<gene>
    <name evidence="6" type="ORF">PZN02_002042</name>
</gene>
<dbReference type="Proteomes" id="UP001229355">
    <property type="component" value="Chromosome 1"/>
</dbReference>
<evidence type="ECO:0000259" key="5">
    <source>
        <dbReference type="PROSITE" id="PS50931"/>
    </source>
</evidence>
<evidence type="ECO:0000256" key="4">
    <source>
        <dbReference type="ARBA" id="ARBA00023163"/>
    </source>
</evidence>
<evidence type="ECO:0000313" key="7">
    <source>
        <dbReference type="Proteomes" id="UP001229355"/>
    </source>
</evidence>
<evidence type="ECO:0000313" key="6">
    <source>
        <dbReference type="EMBL" id="WEX85807.1"/>
    </source>
</evidence>
<evidence type="ECO:0000256" key="1">
    <source>
        <dbReference type="ARBA" id="ARBA00009437"/>
    </source>
</evidence>
<protein>
    <submittedName>
        <fullName evidence="6">LysR family transcriptional regulator</fullName>
    </submittedName>
</protein>
<dbReference type="Gene3D" id="3.40.190.10">
    <property type="entry name" value="Periplasmic binding protein-like II"/>
    <property type="match status" value="2"/>
</dbReference>
<proteinExistence type="inferred from homology"/>
<feature type="domain" description="HTH lysR-type" evidence="5">
    <location>
        <begin position="3"/>
        <end position="60"/>
    </location>
</feature>
<keyword evidence="7" id="KW-1185">Reference proteome</keyword>
<organism evidence="6 7">
    <name type="scientific">Sinorhizobium garamanticum</name>
    <dbReference type="NCBI Taxonomy" id="680247"/>
    <lineage>
        <taxon>Bacteria</taxon>
        <taxon>Pseudomonadati</taxon>
        <taxon>Pseudomonadota</taxon>
        <taxon>Alphaproteobacteria</taxon>
        <taxon>Hyphomicrobiales</taxon>
        <taxon>Rhizobiaceae</taxon>
        <taxon>Sinorhizobium/Ensifer group</taxon>
        <taxon>Sinorhizobium</taxon>
    </lineage>
</organism>
<dbReference type="PANTHER" id="PTHR30346:SF0">
    <property type="entry name" value="HCA OPERON TRANSCRIPTIONAL ACTIVATOR HCAR"/>
    <property type="match status" value="1"/>
</dbReference>
<reference evidence="6 7" key="1">
    <citation type="submission" date="2023-03" db="EMBL/GenBank/DDBJ databases">
        <authorList>
            <person name="Kaur S."/>
            <person name="Espinosa-Saiz D."/>
            <person name="Velazquez E."/>
            <person name="Menendez E."/>
            <person name="diCenzo G.C."/>
        </authorList>
    </citation>
    <scope>NUCLEOTIDE SEQUENCE [LARGE SCALE GENOMIC DNA]</scope>
    <source>
        <strain evidence="6 7">LMG 24692</strain>
    </source>
</reference>
<evidence type="ECO:0000256" key="3">
    <source>
        <dbReference type="ARBA" id="ARBA00023125"/>
    </source>
</evidence>
<comment type="similarity">
    <text evidence="1">Belongs to the LysR transcriptional regulatory family.</text>
</comment>
<dbReference type="SUPFAM" id="SSF53850">
    <property type="entry name" value="Periplasmic binding protein-like II"/>
    <property type="match status" value="1"/>
</dbReference>
<accession>A0ABY8D684</accession>
<dbReference type="InterPro" id="IPR000847">
    <property type="entry name" value="LysR_HTH_N"/>
</dbReference>
<keyword evidence="4" id="KW-0804">Transcription</keyword>
<dbReference type="EMBL" id="CP120373">
    <property type="protein sequence ID" value="WEX85807.1"/>
    <property type="molecule type" value="Genomic_DNA"/>
</dbReference>
<dbReference type="PANTHER" id="PTHR30346">
    <property type="entry name" value="TRANSCRIPTIONAL DUAL REGULATOR HCAR-RELATED"/>
    <property type="match status" value="1"/>
</dbReference>
<dbReference type="Pfam" id="PF00126">
    <property type="entry name" value="HTH_1"/>
    <property type="match status" value="1"/>
</dbReference>
<dbReference type="InterPro" id="IPR036390">
    <property type="entry name" value="WH_DNA-bd_sf"/>
</dbReference>
<evidence type="ECO:0000256" key="2">
    <source>
        <dbReference type="ARBA" id="ARBA00023015"/>
    </source>
</evidence>
<keyword evidence="3" id="KW-0238">DNA-binding</keyword>
<keyword evidence="2" id="KW-0805">Transcription regulation</keyword>
<dbReference type="PROSITE" id="PS50931">
    <property type="entry name" value="HTH_LYSR"/>
    <property type="match status" value="1"/>
</dbReference>
<dbReference type="RefSeq" id="WP_280657891.1">
    <property type="nucleotide sequence ID" value="NZ_CP120373.1"/>
</dbReference>
<dbReference type="InterPro" id="IPR005119">
    <property type="entry name" value="LysR_subst-bd"/>
</dbReference>